<organism evidence="10 11">
    <name type="scientific">Meganyctiphanes norvegica</name>
    <name type="common">Northern krill</name>
    <name type="synonym">Thysanopoda norvegica</name>
    <dbReference type="NCBI Taxonomy" id="48144"/>
    <lineage>
        <taxon>Eukaryota</taxon>
        <taxon>Metazoa</taxon>
        <taxon>Ecdysozoa</taxon>
        <taxon>Arthropoda</taxon>
        <taxon>Crustacea</taxon>
        <taxon>Multicrustacea</taxon>
        <taxon>Malacostraca</taxon>
        <taxon>Eumalacostraca</taxon>
        <taxon>Eucarida</taxon>
        <taxon>Euphausiacea</taxon>
        <taxon>Euphausiidae</taxon>
        <taxon>Meganyctiphanes</taxon>
    </lineage>
</organism>
<comment type="function">
    <text evidence="6">Thiol protease which recognizes and hydrolyzes the peptide bond at the C-terminal Gly of UFM1, a ubiquitin-like modifier protein bound to a number of target proteins. Does not hydrolyze SUMO1 or ISG15 ubiquitin-like proteins.</text>
</comment>
<keyword evidence="11" id="KW-1185">Reference proteome</keyword>
<dbReference type="FunFam" id="3.90.70.130:FF:000001">
    <property type="entry name" value="Probable Ufm1-specific protease 2"/>
    <property type="match status" value="1"/>
</dbReference>
<dbReference type="GO" id="GO:0006508">
    <property type="term" value="P:proteolysis"/>
    <property type="evidence" value="ECO:0007669"/>
    <property type="project" value="UniProtKB-KW"/>
</dbReference>
<evidence type="ECO:0000256" key="3">
    <source>
        <dbReference type="ARBA" id="ARBA00022786"/>
    </source>
</evidence>
<comment type="similarity">
    <text evidence="1">Belongs to the peptidase C78 family.</text>
</comment>
<evidence type="ECO:0000259" key="8">
    <source>
        <dbReference type="Pfam" id="PF07910"/>
    </source>
</evidence>
<dbReference type="InterPro" id="IPR049387">
    <property type="entry name" value="UFSP2-like_2nd"/>
</dbReference>
<dbReference type="Gene3D" id="3.90.70.130">
    <property type="match status" value="1"/>
</dbReference>
<proteinExistence type="inferred from homology"/>
<reference evidence="10 11" key="1">
    <citation type="submission" date="2024-05" db="EMBL/GenBank/DDBJ databases">
        <authorList>
            <person name="Wallberg A."/>
        </authorList>
    </citation>
    <scope>NUCLEOTIDE SEQUENCE [LARGE SCALE GENOMIC DNA]</scope>
</reference>
<dbReference type="GO" id="GO:0071567">
    <property type="term" value="F:deUFMylase activity"/>
    <property type="evidence" value="ECO:0007669"/>
    <property type="project" value="TreeGrafter"/>
</dbReference>
<sequence>MQNKRLFLLSHLVERLKAQSSLVDGEVYGYVAGNGEVFVLSAAATTHTSEDLQHSPALLLPAPLLSIGTFSIFIGDHTKPNLQDGKIGLIWDQNELHVYSNSLEEVSLQTYEILSSEDMYEKFALARISFGLDLTSKADSTSIKNSIKHLSEQIASPAGCFHLNDTKLLLQNNDGGVLSLGGVVQDTDAPVKTLIKTVCKKKVTSNHETLSFNLVINRSIQESTQSPVVHIENNKAKIQCTHLNGDALVYIDKGLSLSKLANLLSNAVVHHLQLVQYWLLRQLKEEQLQSPLQSCNVFPYVSGIVVTLVYPENIQEDLLEGYRKQVHRTLLFPSDQPFVRRANKLQFPTQKKAGILQNTHIGLKPSGVNGKVSIVQGTYGYHHYMQDRFDDNKWGCAYRSLQTLISWFRYQGYTDKPIPTHREIQKCLVDIGDKPVKFIGSCQWIGSQEVGFVLDHLLGVSSKFIYVGSGADLAEKGRELALHFDTIGTPVMIGGGVLAHTIIGVHWNSETGDIAFLILDPHYTGGEDLSLIQKQGWCGWKGPDFWDANAYYNMCLPQPPKAI</sequence>
<evidence type="ECO:0000256" key="6">
    <source>
        <dbReference type="ARBA" id="ARBA00057559"/>
    </source>
</evidence>
<protein>
    <recommendedName>
        <fullName evidence="7">Probable Ufm1-specific protease 2</fullName>
    </recommendedName>
</protein>
<evidence type="ECO:0000256" key="7">
    <source>
        <dbReference type="ARBA" id="ARBA00073264"/>
    </source>
</evidence>
<dbReference type="InterPro" id="IPR012462">
    <property type="entry name" value="UFSP1/2_DUB_cat"/>
</dbReference>
<name>A0AAV2SG08_MEGNR</name>
<dbReference type="GO" id="GO:0005783">
    <property type="term" value="C:endoplasmic reticulum"/>
    <property type="evidence" value="ECO:0007669"/>
    <property type="project" value="TreeGrafter"/>
</dbReference>
<accession>A0AAV2SG08</accession>
<evidence type="ECO:0000256" key="2">
    <source>
        <dbReference type="ARBA" id="ARBA00022670"/>
    </source>
</evidence>
<evidence type="ECO:0000313" key="10">
    <source>
        <dbReference type="EMBL" id="CAL4195852.1"/>
    </source>
</evidence>
<evidence type="ECO:0000259" key="9">
    <source>
        <dbReference type="Pfam" id="PF20908"/>
    </source>
</evidence>
<comment type="caution">
    <text evidence="10">The sequence shown here is derived from an EMBL/GenBank/DDBJ whole genome shotgun (WGS) entry which is preliminary data.</text>
</comment>
<dbReference type="Pfam" id="PF07910">
    <property type="entry name" value="Peptidase_C78"/>
    <property type="match status" value="1"/>
</dbReference>
<dbReference type="Proteomes" id="UP001497623">
    <property type="component" value="Unassembled WGS sequence"/>
</dbReference>
<dbReference type="AlphaFoldDB" id="A0AAV2SG08"/>
<dbReference type="PANTHER" id="PTHR48153">
    <property type="entry name" value="UFM1-SPECIFIC PROTEASE 2"/>
    <property type="match status" value="1"/>
</dbReference>
<dbReference type="GO" id="GO:0005634">
    <property type="term" value="C:nucleus"/>
    <property type="evidence" value="ECO:0007669"/>
    <property type="project" value="TreeGrafter"/>
</dbReference>
<dbReference type="EMBL" id="CAXKWB010072075">
    <property type="protein sequence ID" value="CAL4195852.1"/>
    <property type="molecule type" value="Genomic_DNA"/>
</dbReference>
<keyword evidence="4" id="KW-0378">Hydrolase</keyword>
<dbReference type="PANTHER" id="PTHR48153:SF2">
    <property type="entry name" value="UFM1-SPECIFIC PROTEASE 2"/>
    <property type="match status" value="1"/>
</dbReference>
<feature type="domain" description="UFSP2 second" evidence="9">
    <location>
        <begin position="200"/>
        <end position="350"/>
    </location>
</feature>
<evidence type="ECO:0000256" key="1">
    <source>
        <dbReference type="ARBA" id="ARBA00008552"/>
    </source>
</evidence>
<evidence type="ECO:0000256" key="4">
    <source>
        <dbReference type="ARBA" id="ARBA00022801"/>
    </source>
</evidence>
<gene>
    <name evidence="10" type="ORF">MNOR_LOCUS37089</name>
</gene>
<dbReference type="Pfam" id="PF20908">
    <property type="entry name" value="UfSP2_N"/>
    <property type="match status" value="1"/>
</dbReference>
<keyword evidence="2" id="KW-0645">Protease</keyword>
<evidence type="ECO:0000256" key="5">
    <source>
        <dbReference type="ARBA" id="ARBA00022807"/>
    </source>
</evidence>
<evidence type="ECO:0000313" key="11">
    <source>
        <dbReference type="Proteomes" id="UP001497623"/>
    </source>
</evidence>
<feature type="domain" description="UFSP1/2/DUB catalytic" evidence="8">
    <location>
        <begin position="371"/>
        <end position="555"/>
    </location>
</feature>
<keyword evidence="5" id="KW-0788">Thiol protease</keyword>
<keyword evidence="3" id="KW-0833">Ubl conjugation pathway</keyword>